<feature type="region of interest" description="Disordered" evidence="1">
    <location>
        <begin position="154"/>
        <end position="207"/>
    </location>
</feature>
<accession>A0A1C7MEQ0</accession>
<evidence type="ECO:0000256" key="1">
    <source>
        <dbReference type="SAM" id="MobiDB-lite"/>
    </source>
</evidence>
<feature type="signal peptide" evidence="2">
    <location>
        <begin position="1"/>
        <end position="20"/>
    </location>
</feature>
<proteinExistence type="predicted"/>
<feature type="chain" id="PRO_5008889091" evidence="2">
    <location>
        <begin position="21"/>
        <end position="207"/>
    </location>
</feature>
<reference evidence="3 4" key="1">
    <citation type="submission" date="2016-03" db="EMBL/GenBank/DDBJ databases">
        <title>Whole genome sequencing of Grifola frondosa 9006-11.</title>
        <authorList>
            <person name="Min B."/>
            <person name="Park H."/>
            <person name="Kim J.-G."/>
            <person name="Cho H."/>
            <person name="Oh Y.-L."/>
            <person name="Kong W.-S."/>
            <person name="Choi I.-G."/>
        </authorList>
    </citation>
    <scope>NUCLEOTIDE SEQUENCE [LARGE SCALE GENOMIC DNA]</scope>
    <source>
        <strain evidence="3 4">9006-11</strain>
    </source>
</reference>
<feature type="compositionally biased region" description="Polar residues" evidence="1">
    <location>
        <begin position="193"/>
        <end position="207"/>
    </location>
</feature>
<evidence type="ECO:0000313" key="3">
    <source>
        <dbReference type="EMBL" id="OBZ75393.1"/>
    </source>
</evidence>
<evidence type="ECO:0000313" key="4">
    <source>
        <dbReference type="Proteomes" id="UP000092993"/>
    </source>
</evidence>
<dbReference type="OrthoDB" id="3267335at2759"/>
<name>A0A1C7MEQ0_GRIFR</name>
<dbReference type="STRING" id="5627.A0A1C7MEQ0"/>
<keyword evidence="2" id="KW-0732">Signal</keyword>
<comment type="caution">
    <text evidence="3">The sequence shown here is derived from an EMBL/GenBank/DDBJ whole genome shotgun (WGS) entry which is preliminary data.</text>
</comment>
<dbReference type="Proteomes" id="UP000092993">
    <property type="component" value="Unassembled WGS sequence"/>
</dbReference>
<gene>
    <name evidence="3" type="ORF">A0H81_04377</name>
</gene>
<dbReference type="OMA" id="IYLVSYQ"/>
<organism evidence="3 4">
    <name type="scientific">Grifola frondosa</name>
    <name type="common">Maitake</name>
    <name type="synonym">Polyporus frondosus</name>
    <dbReference type="NCBI Taxonomy" id="5627"/>
    <lineage>
        <taxon>Eukaryota</taxon>
        <taxon>Fungi</taxon>
        <taxon>Dikarya</taxon>
        <taxon>Basidiomycota</taxon>
        <taxon>Agaricomycotina</taxon>
        <taxon>Agaricomycetes</taxon>
        <taxon>Polyporales</taxon>
        <taxon>Grifolaceae</taxon>
        <taxon>Grifola</taxon>
    </lineage>
</organism>
<feature type="compositionally biased region" description="Low complexity" evidence="1">
    <location>
        <begin position="172"/>
        <end position="192"/>
    </location>
</feature>
<dbReference type="AlphaFoldDB" id="A0A1C7MEQ0"/>
<protein>
    <submittedName>
        <fullName evidence="3">Uncharacterized protein</fullName>
    </submittedName>
</protein>
<dbReference type="EMBL" id="LUGG01000004">
    <property type="protein sequence ID" value="OBZ75393.1"/>
    <property type="molecule type" value="Genomic_DNA"/>
</dbReference>
<evidence type="ECO:0000256" key="2">
    <source>
        <dbReference type="SAM" id="SignalP"/>
    </source>
</evidence>
<keyword evidence="4" id="KW-1185">Reference proteome</keyword>
<sequence>MQSTFVCLAALFAHVQHACAQTVVNGQIFTNGLAIIDAPASNSSLHAGSTIQVAIDVSGDGKLSQSASIPGSSQSTRFDSLETYLVSYQKSQNLTVSSGPGLLTRESGSTVKHWNYNVSTCVPAGSYNLTFYEGSRIDGQAYFSITPVPVEVMNDNPSGACSEGMNTLQDYPQRSSSPPSSPWLSSTASGSSVFPSSTGANSSPTSM</sequence>
<feature type="compositionally biased region" description="Polar residues" evidence="1">
    <location>
        <begin position="155"/>
        <end position="170"/>
    </location>
</feature>